<protein>
    <submittedName>
        <fullName evidence="1">Tetratricopeptide repeat protein</fullName>
    </submittedName>
</protein>
<name>A0ACC5U5U5_9FLAO</name>
<dbReference type="Proteomes" id="UP001647509">
    <property type="component" value="Unassembled WGS sequence"/>
</dbReference>
<sequence length="709" mass="82206">MPRLFFSILLLSTFLCSFALQAQTLKDATANHSPKFKKDYKEEVTQAFSFLNNNKSNEAYATGHKLLKKNLNTVSRANVNLLLGYYFNAKQLLDSSLYYSNRALKYSSLIQLDSLKYRLHSISYNLLAINNKRKGLLKESKKWHYKGLDASQKYNDNSLYYTHLHGLANIYKQMGDYQNALKTFKKCLNYKDDLEIIYGSYINIGDIYATLEDYNASNEYYEKALKLSEQDRNFYALAVIKTSLAANYYTQNNVEDAISLYHEVIQLSEDKEYKQLALDTRLAIGSIYLDLKQYHDAQIVFSSGLNNAIELGYLNAQQNIYDNLKYIFIEKNDYKSALEFSSKSNHIKDSINQLQRDKEINEIEVKYKTIQKEKEIKVLQVENNNRKLEIKNKNEALNNLKLRQEVENKENENKLLSFQNASEKKLTEIILLKKDQEIQQTKLEKEKSAKKIMLYFFLVLLVPIIGLLVIYYQKLQAQSELNKKQEEIKKKEISSIIKDQELKLVKASIKGQNKERKRIAQELHDSIGGNLAAIKLKLNNAPNSSEPHFLSTINSQLDETYDQVRFLSHDLIPKKFSENNFCEVLKEYIHSIWGAKSAFLGYPSQKIDLLDKNLQIEIFKIIQELTTNTIKHAKATIIDLQLNLLENELNILFEDDGVGFNPEHHHEGIGYENIKSRLKKFQGTFNIDSRINRGTIVNIEIPIPVENEV</sequence>
<keyword evidence="2" id="KW-1185">Reference proteome</keyword>
<reference evidence="1" key="1">
    <citation type="submission" date="2021-05" db="EMBL/GenBank/DDBJ databases">
        <title>Draft genomes of bacteria isolated from model marine particles.</title>
        <authorList>
            <person name="Datta M.S."/>
            <person name="Schwartzman J.A."/>
            <person name="Enke T.N."/>
            <person name="Saavedra J."/>
            <person name="Cermak N."/>
            <person name="Cordero O.X."/>
        </authorList>
    </citation>
    <scope>NUCLEOTIDE SEQUENCE</scope>
    <source>
        <strain evidence="1">I2M19</strain>
    </source>
</reference>
<evidence type="ECO:0000313" key="1">
    <source>
        <dbReference type="EMBL" id="MBU2949600.1"/>
    </source>
</evidence>
<accession>A0ACC5U5U5</accession>
<gene>
    <name evidence="1" type="ORF">KO493_02685</name>
</gene>
<organism evidence="1 2">
    <name type="scientific">Pseudotamlana agarivorans</name>
    <dbReference type="NCBI Taxonomy" id="481183"/>
    <lineage>
        <taxon>Bacteria</taxon>
        <taxon>Pseudomonadati</taxon>
        <taxon>Bacteroidota</taxon>
        <taxon>Flavobacteriia</taxon>
        <taxon>Flavobacteriales</taxon>
        <taxon>Flavobacteriaceae</taxon>
        <taxon>Pseudotamlana</taxon>
    </lineage>
</organism>
<comment type="caution">
    <text evidence="1">The sequence shown here is derived from an EMBL/GenBank/DDBJ whole genome shotgun (WGS) entry which is preliminary data.</text>
</comment>
<evidence type="ECO:0000313" key="2">
    <source>
        <dbReference type="Proteomes" id="UP001647509"/>
    </source>
</evidence>
<dbReference type="EMBL" id="JAHKPD010000007">
    <property type="protein sequence ID" value="MBU2949600.1"/>
    <property type="molecule type" value="Genomic_DNA"/>
</dbReference>
<proteinExistence type="predicted"/>